<accession>A0ACD5A3C6</accession>
<dbReference type="Proteomes" id="UP000267249">
    <property type="component" value="Plasmid p11801_4"/>
</dbReference>
<organism evidence="1 2">
    <name type="scientific">Synechococcus elongatus PCC 11801</name>
    <dbReference type="NCBI Taxonomy" id="2219813"/>
    <lineage>
        <taxon>Bacteria</taxon>
        <taxon>Bacillati</taxon>
        <taxon>Cyanobacteriota</taxon>
        <taxon>Cyanophyceae</taxon>
        <taxon>Synechococcales</taxon>
        <taxon>Synechococcaceae</taxon>
        <taxon>Synechococcus</taxon>
    </lineage>
</organism>
<keyword evidence="1" id="KW-0614">Plasmid</keyword>
<sequence>MSPTVLPTPSAPLTLGELQKRYGLKTPNALRSRVEGLGIQPQQDGRSRVVAITDVALLDELHEHLGSGGTISSFLRSKGMAIATVEDSADSDADAVSDSVSDLATVPSSEPVSFESLLNAIAAVAQSKQSSPGERYRFLDDAAQAGWQVTKADLRWATGQSTVKVGQWRDYIFERVGRGLFRVHRADSGKGSKPKKGKG</sequence>
<reference evidence="1" key="1">
    <citation type="submission" date="2024-01" db="EMBL/GenBank/DDBJ databases">
        <title>De novo genome assembly and pan-genome analysis of the fast-growing Indian isolates of Synechococcus elongatus: Potential chassis for bioproduction.</title>
        <authorList>
            <person name="Jain V.S."/>
            <person name="Schubert M.G."/>
            <person name="Pritam P."/>
            <person name="Sarnaik A.P."/>
            <person name="Jaiswal D."/>
            <person name="Church G.M."/>
            <person name="Wangikar P."/>
        </authorList>
    </citation>
    <scope>NUCLEOTIDE SEQUENCE</scope>
    <source>
        <strain evidence="1">PCC 11801</strain>
    </source>
</reference>
<evidence type="ECO:0000313" key="2">
    <source>
        <dbReference type="Proteomes" id="UP000267249"/>
    </source>
</evidence>
<dbReference type="EMBL" id="CP143531">
    <property type="protein sequence ID" value="WVS92264.1"/>
    <property type="molecule type" value="Genomic_DNA"/>
</dbReference>
<name>A0ACD5A3C6_SYNEL</name>
<proteinExistence type="predicted"/>
<geneLocation type="plasmid" evidence="1 2">
    <name>p11801_4</name>
</geneLocation>
<gene>
    <name evidence="1" type="ORF">DOP62_14330</name>
</gene>
<evidence type="ECO:0000313" key="1">
    <source>
        <dbReference type="EMBL" id="WVS92264.1"/>
    </source>
</evidence>
<protein>
    <submittedName>
        <fullName evidence="1">Uncharacterized protein</fullName>
    </submittedName>
</protein>